<accession>A0A0E9WN64</accession>
<sequence length="49" mass="5976">MLFSLTVTVIYIFCCYSTVCCVLKLFFEVSYFYFDCFCVYKESIRMSYR</sequence>
<name>A0A0E9WN64_ANGAN</name>
<evidence type="ECO:0000256" key="1">
    <source>
        <dbReference type="SAM" id="Phobius"/>
    </source>
</evidence>
<reference evidence="2" key="2">
    <citation type="journal article" date="2015" name="Fish Shellfish Immunol.">
        <title>Early steps in the European eel (Anguilla anguilla)-Vibrio vulnificus interaction in the gills: Role of the RtxA13 toxin.</title>
        <authorList>
            <person name="Callol A."/>
            <person name="Pajuelo D."/>
            <person name="Ebbesson L."/>
            <person name="Teles M."/>
            <person name="MacKenzie S."/>
            <person name="Amaro C."/>
        </authorList>
    </citation>
    <scope>NUCLEOTIDE SEQUENCE</scope>
</reference>
<keyword evidence="1" id="KW-1133">Transmembrane helix</keyword>
<reference evidence="2" key="1">
    <citation type="submission" date="2014-11" db="EMBL/GenBank/DDBJ databases">
        <authorList>
            <person name="Amaro Gonzalez C."/>
        </authorList>
    </citation>
    <scope>NUCLEOTIDE SEQUENCE</scope>
</reference>
<organism evidence="2">
    <name type="scientific">Anguilla anguilla</name>
    <name type="common">European freshwater eel</name>
    <name type="synonym">Muraena anguilla</name>
    <dbReference type="NCBI Taxonomy" id="7936"/>
    <lineage>
        <taxon>Eukaryota</taxon>
        <taxon>Metazoa</taxon>
        <taxon>Chordata</taxon>
        <taxon>Craniata</taxon>
        <taxon>Vertebrata</taxon>
        <taxon>Euteleostomi</taxon>
        <taxon>Actinopterygii</taxon>
        <taxon>Neopterygii</taxon>
        <taxon>Teleostei</taxon>
        <taxon>Anguilliformes</taxon>
        <taxon>Anguillidae</taxon>
        <taxon>Anguilla</taxon>
    </lineage>
</organism>
<dbReference type="AlphaFoldDB" id="A0A0E9WN64"/>
<dbReference type="EMBL" id="GBXM01017669">
    <property type="protein sequence ID" value="JAH90908.1"/>
    <property type="molecule type" value="Transcribed_RNA"/>
</dbReference>
<keyword evidence="1" id="KW-0472">Membrane</keyword>
<protein>
    <submittedName>
        <fullName evidence="2">Uncharacterized protein</fullName>
    </submittedName>
</protein>
<proteinExistence type="predicted"/>
<evidence type="ECO:0000313" key="2">
    <source>
        <dbReference type="EMBL" id="JAH90908.1"/>
    </source>
</evidence>
<keyword evidence="1" id="KW-0812">Transmembrane</keyword>
<feature type="transmembrane region" description="Helical" evidence="1">
    <location>
        <begin position="6"/>
        <end position="27"/>
    </location>
</feature>